<dbReference type="PANTHER" id="PTHR31912:SF34">
    <property type="entry name" value="NOTOCHORD-RELATED PROTEIN"/>
    <property type="match status" value="1"/>
</dbReference>
<evidence type="ECO:0000313" key="1">
    <source>
        <dbReference type="EMBL" id="KAK3909673.1"/>
    </source>
</evidence>
<comment type="caution">
    <text evidence="1">The sequence shown here is derived from an EMBL/GenBank/DDBJ whole genome shotgun (WGS) entry which is preliminary data.</text>
</comment>
<sequence>MIGDSLGQHVIGGFIQSFSSTYFCRFCEITREEFKSNPSLTKQERTLESYNRCVLRAGLLGRTYKGVKEGCELNSLKLLRATSHLVPCIAHDLFEGVVSWDLAGIIAYFVHKKKWFAYKLLNDRIKNFKCQLGIDRSNKPAFVRQDGEKLGGHAVQNWILVRLFFFLIGDKIQDLHDPGWQLYIQLKEMCELFCAPAFLKSDMPYLQDVLIPTYFEKRKVVLSEEEYPLKPKHHFMAHYPELMLRYGPLIHLWTLPFEQRHSFFKELMRKTRNFINPERSCAVRYQMSFCYATTSELFNEQFVEKKTKPLSSSSFTGDLSEYLSRQNLDHWFDCEVVSVGSTKYTKGEILLLASRSYSELEIGIIKVIATQENSLNFIVEERKAFYDKDLAVYGIELNSPGIYSTHEYSTLKYPVPQPLYIWREKSFLSLKFRLVQCDIGEDDL</sequence>
<dbReference type="Proteomes" id="UP001219518">
    <property type="component" value="Unassembled WGS sequence"/>
</dbReference>
<evidence type="ECO:0000313" key="2">
    <source>
        <dbReference type="Proteomes" id="UP001219518"/>
    </source>
</evidence>
<protein>
    <submittedName>
        <fullName evidence="1">tRNA pseudouridine synthase 1</fullName>
    </submittedName>
</protein>
<accession>A0AAE1GVR7</accession>
<reference evidence="1" key="1">
    <citation type="submission" date="2021-07" db="EMBL/GenBank/DDBJ databases">
        <authorList>
            <person name="Catto M.A."/>
            <person name="Jacobson A."/>
            <person name="Kennedy G."/>
            <person name="Labadie P."/>
            <person name="Hunt B.G."/>
            <person name="Srinivasan R."/>
        </authorList>
    </citation>
    <scope>NUCLEOTIDE SEQUENCE</scope>
    <source>
        <strain evidence="1">PL_HMW_Pooled</strain>
        <tissue evidence="1">Head</tissue>
    </source>
</reference>
<keyword evidence="2" id="KW-1185">Reference proteome</keyword>
<name>A0AAE1GVR7_9NEOP</name>
<gene>
    <name evidence="1" type="ORF">KUF71_004029</name>
</gene>
<reference evidence="1" key="2">
    <citation type="journal article" date="2023" name="BMC Genomics">
        <title>Pest status, molecular evolution, and epigenetic factors derived from the genome assembly of Frankliniella fusca, a thysanopteran phytovirus vector.</title>
        <authorList>
            <person name="Catto M.A."/>
            <person name="Labadie P.E."/>
            <person name="Jacobson A.L."/>
            <person name="Kennedy G.G."/>
            <person name="Srinivasan R."/>
            <person name="Hunt B.G."/>
        </authorList>
    </citation>
    <scope>NUCLEOTIDE SEQUENCE</scope>
    <source>
        <strain evidence="1">PL_HMW_Pooled</strain>
    </source>
</reference>
<dbReference type="AlphaFoldDB" id="A0AAE1GVR7"/>
<dbReference type="EMBL" id="JAHWGI010000107">
    <property type="protein sequence ID" value="KAK3909673.1"/>
    <property type="molecule type" value="Genomic_DNA"/>
</dbReference>
<organism evidence="1 2">
    <name type="scientific">Frankliniella fusca</name>
    <dbReference type="NCBI Taxonomy" id="407009"/>
    <lineage>
        <taxon>Eukaryota</taxon>
        <taxon>Metazoa</taxon>
        <taxon>Ecdysozoa</taxon>
        <taxon>Arthropoda</taxon>
        <taxon>Hexapoda</taxon>
        <taxon>Insecta</taxon>
        <taxon>Pterygota</taxon>
        <taxon>Neoptera</taxon>
        <taxon>Paraneoptera</taxon>
        <taxon>Thysanoptera</taxon>
        <taxon>Terebrantia</taxon>
        <taxon>Thripoidea</taxon>
        <taxon>Thripidae</taxon>
        <taxon>Frankliniella</taxon>
    </lineage>
</organism>
<dbReference type="PANTHER" id="PTHR31912">
    <property type="entry name" value="IP13529P"/>
    <property type="match status" value="1"/>
</dbReference>
<proteinExistence type="predicted"/>